<dbReference type="EMBL" id="BPQV01000001">
    <property type="protein sequence ID" value="GJE25655.1"/>
    <property type="molecule type" value="Genomic_DNA"/>
</dbReference>
<reference evidence="1" key="1">
    <citation type="journal article" date="2021" name="Front. Microbiol.">
        <title>Comprehensive Comparative Genomics and Phenotyping of Methylobacterium Species.</title>
        <authorList>
            <person name="Alessa O."/>
            <person name="Ogura Y."/>
            <person name="Fujitani Y."/>
            <person name="Takami H."/>
            <person name="Hayashi T."/>
            <person name="Sahin N."/>
            <person name="Tani A."/>
        </authorList>
    </citation>
    <scope>NUCLEOTIDE SEQUENCE</scope>
    <source>
        <strain evidence="1">NBRC 15689</strain>
    </source>
</reference>
<dbReference type="RefSeq" id="WP_238309581.1">
    <property type="nucleotide sequence ID" value="NZ_BPQV01000001.1"/>
</dbReference>
<evidence type="ECO:0000313" key="2">
    <source>
        <dbReference type="Proteomes" id="UP001055156"/>
    </source>
</evidence>
<accession>A0ABQ4T3X7</accession>
<evidence type="ECO:0000313" key="1">
    <source>
        <dbReference type="EMBL" id="GJE25655.1"/>
    </source>
</evidence>
<reference evidence="1" key="2">
    <citation type="submission" date="2021-08" db="EMBL/GenBank/DDBJ databases">
        <authorList>
            <person name="Tani A."/>
            <person name="Ola A."/>
            <person name="Ogura Y."/>
            <person name="Katsura K."/>
            <person name="Hayashi T."/>
        </authorList>
    </citation>
    <scope>NUCLEOTIDE SEQUENCE</scope>
    <source>
        <strain evidence="1">NBRC 15689</strain>
    </source>
</reference>
<evidence type="ECO:0008006" key="3">
    <source>
        <dbReference type="Google" id="ProtNLM"/>
    </source>
</evidence>
<dbReference type="Proteomes" id="UP001055156">
    <property type="component" value="Unassembled WGS sequence"/>
</dbReference>
<keyword evidence="2" id="KW-1185">Reference proteome</keyword>
<gene>
    <name evidence="1" type="ORF">LKMONMHP_0493</name>
</gene>
<sequence>MALIDTYLPHPQFRERHSLEIEAPPRTILLAARSYRTETDPFFKAMMSLRELPLRIGRRVSPRPLADRRAFGLDTFTLLDSNDEEIVYGLAGRFWRSDFDLTPIASGSAFRALDQPGIAKLVLNFAVEPKGQGLCRLSTETRVVCVDAGARARFTPYWYLIRPVSGLIRRRTLTSIRRSSEKAVPMETP</sequence>
<organism evidence="1 2">
    <name type="scientific">Methylobacterium organophilum</name>
    <dbReference type="NCBI Taxonomy" id="410"/>
    <lineage>
        <taxon>Bacteria</taxon>
        <taxon>Pseudomonadati</taxon>
        <taxon>Pseudomonadota</taxon>
        <taxon>Alphaproteobacteria</taxon>
        <taxon>Hyphomicrobiales</taxon>
        <taxon>Methylobacteriaceae</taxon>
        <taxon>Methylobacterium</taxon>
    </lineage>
</organism>
<comment type="caution">
    <text evidence="1">The sequence shown here is derived from an EMBL/GenBank/DDBJ whole genome shotgun (WGS) entry which is preliminary data.</text>
</comment>
<proteinExistence type="predicted"/>
<name>A0ABQ4T3X7_METOR</name>
<protein>
    <recommendedName>
        <fullName evidence="3">DUF2867 domain-containing protein</fullName>
    </recommendedName>
</protein>